<organism evidence="2 3">
    <name type="scientific">Actinacidiphila acididurans</name>
    <dbReference type="NCBI Taxonomy" id="2784346"/>
    <lineage>
        <taxon>Bacteria</taxon>
        <taxon>Bacillati</taxon>
        <taxon>Actinomycetota</taxon>
        <taxon>Actinomycetes</taxon>
        <taxon>Kitasatosporales</taxon>
        <taxon>Streptomycetaceae</taxon>
        <taxon>Actinacidiphila</taxon>
    </lineage>
</organism>
<dbReference type="InterPro" id="IPR050114">
    <property type="entry name" value="UPF0173_UPF0282_UlaG_hydrolase"/>
</dbReference>
<gene>
    <name evidence="2" type="ORF">ITX44_06825</name>
</gene>
<reference evidence="2 3" key="1">
    <citation type="submission" date="2021-01" db="EMBL/GenBank/DDBJ databases">
        <title>Streptomyces acididurans sp. nov., isolated from a peat swamp forest soil.</title>
        <authorList>
            <person name="Chantavorakit T."/>
            <person name="Duangmal K."/>
        </authorList>
    </citation>
    <scope>NUCLEOTIDE SEQUENCE [LARGE SCALE GENOMIC DNA]</scope>
    <source>
        <strain evidence="2 3">KK5PA1</strain>
    </source>
</reference>
<sequence length="215" mass="22547">MKLTKFGHACVRIEDGDRRLVIDPGGLTDPAVLDGVRAVLVTHEHFDHFSEAALRAAAAAEPGLRIWTDTAVAKQLEGLGHQVITVGEGSAFTAEGFDVQVHGTWHAVIHDDIPRVTNIGFLVDGAVFHPGDALTVPGTPVDTLLLPVHGPWSATGQLIDYVRDVAPDRVYAIHDGALNDIGLAMVAGFLGGTGPGAGSTYGRLTPGESAELPSR</sequence>
<evidence type="ECO:0000313" key="3">
    <source>
        <dbReference type="Proteomes" id="UP000749040"/>
    </source>
</evidence>
<feature type="domain" description="Metallo-beta-lactamase" evidence="1">
    <location>
        <begin position="7"/>
        <end position="174"/>
    </location>
</feature>
<dbReference type="SUPFAM" id="SSF56281">
    <property type="entry name" value="Metallo-hydrolase/oxidoreductase"/>
    <property type="match status" value="1"/>
</dbReference>
<evidence type="ECO:0000259" key="1">
    <source>
        <dbReference type="SMART" id="SM00849"/>
    </source>
</evidence>
<dbReference type="Gene3D" id="3.60.15.10">
    <property type="entry name" value="Ribonuclease Z/Hydroxyacylglutathione hydrolase-like"/>
    <property type="match status" value="1"/>
</dbReference>
<dbReference type="SMART" id="SM00849">
    <property type="entry name" value="Lactamase_B"/>
    <property type="match status" value="1"/>
</dbReference>
<dbReference type="EMBL" id="JADKYB010000003">
    <property type="protein sequence ID" value="MBM9504250.1"/>
    <property type="molecule type" value="Genomic_DNA"/>
</dbReference>
<comment type="caution">
    <text evidence="2">The sequence shown here is derived from an EMBL/GenBank/DDBJ whole genome shotgun (WGS) entry which is preliminary data.</text>
</comment>
<keyword evidence="3" id="KW-1185">Reference proteome</keyword>
<dbReference type="PANTHER" id="PTHR43546:SF3">
    <property type="entry name" value="UPF0173 METAL-DEPENDENT HYDROLASE MJ1163"/>
    <property type="match status" value="1"/>
</dbReference>
<name>A0ABS2TLN5_9ACTN</name>
<proteinExistence type="predicted"/>
<dbReference type="InterPro" id="IPR036866">
    <property type="entry name" value="RibonucZ/Hydroxyglut_hydro"/>
</dbReference>
<accession>A0ABS2TLN5</accession>
<dbReference type="Proteomes" id="UP000749040">
    <property type="component" value="Unassembled WGS sequence"/>
</dbReference>
<dbReference type="CDD" id="cd06262">
    <property type="entry name" value="metallo-hydrolase-like_MBL-fold"/>
    <property type="match status" value="1"/>
</dbReference>
<dbReference type="RefSeq" id="WP_205356117.1">
    <property type="nucleotide sequence ID" value="NZ_JADKYB010000003.1"/>
</dbReference>
<dbReference type="Pfam" id="PF13483">
    <property type="entry name" value="Lactamase_B_3"/>
    <property type="match status" value="1"/>
</dbReference>
<dbReference type="PANTHER" id="PTHR43546">
    <property type="entry name" value="UPF0173 METAL-DEPENDENT HYDROLASE MJ1163-RELATED"/>
    <property type="match status" value="1"/>
</dbReference>
<protein>
    <submittedName>
        <fullName evidence="2">MBL fold metallo-hydrolase</fullName>
    </submittedName>
</protein>
<dbReference type="InterPro" id="IPR001279">
    <property type="entry name" value="Metallo-B-lactamas"/>
</dbReference>
<evidence type="ECO:0000313" key="2">
    <source>
        <dbReference type="EMBL" id="MBM9504250.1"/>
    </source>
</evidence>